<dbReference type="Proteomes" id="UP001610334">
    <property type="component" value="Unassembled WGS sequence"/>
</dbReference>
<evidence type="ECO:0000313" key="2">
    <source>
        <dbReference type="EMBL" id="KAL2810754.1"/>
    </source>
</evidence>
<sequence>MDNKFWQEASSGLEVPLYPDFPTHDYHPRIEWTVDHEINNIECGNALPTNLQAAWAILLAQYANNNDVVFGTMAERVQGSSMVFGDALSHAAPLPLRVSVDLPSDLKGWLEGIRFSAEAVKVFRLSCGWNEIESGRQPLDRRRQQHSPAGTGGGGG</sequence>
<dbReference type="EMBL" id="JBFXLT010000067">
    <property type="protein sequence ID" value="KAL2810754.1"/>
    <property type="molecule type" value="Genomic_DNA"/>
</dbReference>
<organism evidence="2 3">
    <name type="scientific">Aspergillus granulosus</name>
    <dbReference type="NCBI Taxonomy" id="176169"/>
    <lineage>
        <taxon>Eukaryota</taxon>
        <taxon>Fungi</taxon>
        <taxon>Dikarya</taxon>
        <taxon>Ascomycota</taxon>
        <taxon>Pezizomycotina</taxon>
        <taxon>Eurotiomycetes</taxon>
        <taxon>Eurotiomycetidae</taxon>
        <taxon>Eurotiales</taxon>
        <taxon>Aspergillaceae</taxon>
        <taxon>Aspergillus</taxon>
        <taxon>Aspergillus subgen. Nidulantes</taxon>
    </lineage>
</organism>
<comment type="caution">
    <text evidence="2">The sequence shown here is derived from an EMBL/GenBank/DDBJ whole genome shotgun (WGS) entry which is preliminary data.</text>
</comment>
<accession>A0ABR4H5P4</accession>
<protein>
    <recommendedName>
        <fullName evidence="4">Condensation domain-containing protein</fullName>
    </recommendedName>
</protein>
<keyword evidence="3" id="KW-1185">Reference proteome</keyword>
<dbReference type="SUPFAM" id="SSF52777">
    <property type="entry name" value="CoA-dependent acyltransferases"/>
    <property type="match status" value="1"/>
</dbReference>
<feature type="region of interest" description="Disordered" evidence="1">
    <location>
        <begin position="136"/>
        <end position="156"/>
    </location>
</feature>
<dbReference type="Gene3D" id="3.30.559.30">
    <property type="entry name" value="Nonribosomal peptide synthetase, condensation domain"/>
    <property type="match status" value="1"/>
</dbReference>
<name>A0ABR4H5P4_9EURO</name>
<gene>
    <name evidence="2" type="ORF">BJX63DRAFT_433994</name>
</gene>
<reference evidence="2 3" key="1">
    <citation type="submission" date="2024-07" db="EMBL/GenBank/DDBJ databases">
        <title>Section-level genome sequencing and comparative genomics of Aspergillus sections Usti and Cavernicolus.</title>
        <authorList>
            <consortium name="Lawrence Berkeley National Laboratory"/>
            <person name="Nybo J.L."/>
            <person name="Vesth T.C."/>
            <person name="Theobald S."/>
            <person name="Frisvad J.C."/>
            <person name="Larsen T.O."/>
            <person name="Kjaerboelling I."/>
            <person name="Rothschild-Mancinelli K."/>
            <person name="Lyhne E.K."/>
            <person name="Kogle M.E."/>
            <person name="Barry K."/>
            <person name="Clum A."/>
            <person name="Na H."/>
            <person name="Ledsgaard L."/>
            <person name="Lin J."/>
            <person name="Lipzen A."/>
            <person name="Kuo A."/>
            <person name="Riley R."/>
            <person name="Mondo S."/>
            <person name="Labutti K."/>
            <person name="Haridas S."/>
            <person name="Pangalinan J."/>
            <person name="Salamov A.A."/>
            <person name="Simmons B.A."/>
            <person name="Magnuson J.K."/>
            <person name="Chen J."/>
            <person name="Drula E."/>
            <person name="Henrissat B."/>
            <person name="Wiebenga A."/>
            <person name="Lubbers R.J."/>
            <person name="Gomes A.C."/>
            <person name="Makela M.R."/>
            <person name="Stajich J."/>
            <person name="Grigoriev I.V."/>
            <person name="Mortensen U.H."/>
            <person name="De Vries R.P."/>
            <person name="Baker S.E."/>
            <person name="Andersen M.R."/>
        </authorList>
    </citation>
    <scope>NUCLEOTIDE SEQUENCE [LARGE SCALE GENOMIC DNA]</scope>
    <source>
        <strain evidence="2 3">CBS 588.65</strain>
    </source>
</reference>
<evidence type="ECO:0000313" key="3">
    <source>
        <dbReference type="Proteomes" id="UP001610334"/>
    </source>
</evidence>
<evidence type="ECO:0000256" key="1">
    <source>
        <dbReference type="SAM" id="MobiDB-lite"/>
    </source>
</evidence>
<evidence type="ECO:0008006" key="4">
    <source>
        <dbReference type="Google" id="ProtNLM"/>
    </source>
</evidence>
<proteinExistence type="predicted"/>